<dbReference type="EMBL" id="CAJPIZ010026664">
    <property type="protein sequence ID" value="CAG2119069.1"/>
    <property type="molecule type" value="Genomic_DNA"/>
</dbReference>
<gene>
    <name evidence="2" type="ORF">OSB1V03_LOCUS19019</name>
</gene>
<feature type="domain" description="Aldehyde dehydrogenase" evidence="1">
    <location>
        <begin position="1"/>
        <end position="147"/>
    </location>
</feature>
<organism evidence="2">
    <name type="scientific">Medioppia subpectinata</name>
    <dbReference type="NCBI Taxonomy" id="1979941"/>
    <lineage>
        <taxon>Eukaryota</taxon>
        <taxon>Metazoa</taxon>
        <taxon>Ecdysozoa</taxon>
        <taxon>Arthropoda</taxon>
        <taxon>Chelicerata</taxon>
        <taxon>Arachnida</taxon>
        <taxon>Acari</taxon>
        <taxon>Acariformes</taxon>
        <taxon>Sarcoptiformes</taxon>
        <taxon>Oribatida</taxon>
        <taxon>Brachypylina</taxon>
        <taxon>Oppioidea</taxon>
        <taxon>Oppiidae</taxon>
        <taxon>Medioppia</taxon>
    </lineage>
</organism>
<feature type="non-terminal residue" evidence="2">
    <location>
        <position position="1"/>
    </location>
</feature>
<sequence>IDANHFNHVMKYIEVGVKEGAHLLAGGKRSRTKGFYIEPTVFADVSDTMTIAKDEIYGPVMVIMKFRTLDEVIHRCNDTHYGLASGIFTHDINKAMHFSHRMRKGNVWVNTYTAITPQTPYGGWKHSGVGCEGGQDGLYEYLEVKTIAIRNEHKMS</sequence>
<name>A0A7R9LKJ2_9ACAR</name>
<dbReference type="Proteomes" id="UP000759131">
    <property type="component" value="Unassembled WGS sequence"/>
</dbReference>
<protein>
    <recommendedName>
        <fullName evidence="1">Aldehyde dehydrogenase domain-containing protein</fullName>
    </recommendedName>
</protein>
<dbReference type="Gene3D" id="3.40.309.10">
    <property type="entry name" value="Aldehyde Dehydrogenase, Chain A, domain 2"/>
    <property type="match status" value="1"/>
</dbReference>
<dbReference type="Pfam" id="PF00171">
    <property type="entry name" value="Aldedh"/>
    <property type="match status" value="1"/>
</dbReference>
<evidence type="ECO:0000259" key="1">
    <source>
        <dbReference type="Pfam" id="PF00171"/>
    </source>
</evidence>
<evidence type="ECO:0000313" key="3">
    <source>
        <dbReference type="Proteomes" id="UP000759131"/>
    </source>
</evidence>
<dbReference type="AlphaFoldDB" id="A0A7R9LKJ2"/>
<dbReference type="SUPFAM" id="SSF53720">
    <property type="entry name" value="ALDH-like"/>
    <property type="match status" value="1"/>
</dbReference>
<reference evidence="2" key="1">
    <citation type="submission" date="2020-11" db="EMBL/GenBank/DDBJ databases">
        <authorList>
            <person name="Tran Van P."/>
        </authorList>
    </citation>
    <scope>NUCLEOTIDE SEQUENCE</scope>
</reference>
<dbReference type="InterPro" id="IPR016162">
    <property type="entry name" value="Ald_DH_N"/>
</dbReference>
<dbReference type="InterPro" id="IPR016163">
    <property type="entry name" value="Ald_DH_C"/>
</dbReference>
<proteinExistence type="predicted"/>
<dbReference type="Gene3D" id="3.40.605.10">
    <property type="entry name" value="Aldehyde Dehydrogenase, Chain A, domain 1"/>
    <property type="match status" value="1"/>
</dbReference>
<dbReference type="OrthoDB" id="6420157at2759"/>
<dbReference type="PANTHER" id="PTHR11699">
    <property type="entry name" value="ALDEHYDE DEHYDROGENASE-RELATED"/>
    <property type="match status" value="1"/>
</dbReference>
<keyword evidence="3" id="KW-1185">Reference proteome</keyword>
<dbReference type="GO" id="GO:0016620">
    <property type="term" value="F:oxidoreductase activity, acting on the aldehyde or oxo group of donors, NAD or NADP as acceptor"/>
    <property type="evidence" value="ECO:0007669"/>
    <property type="project" value="InterPro"/>
</dbReference>
<dbReference type="InterPro" id="IPR015590">
    <property type="entry name" value="Aldehyde_DH_dom"/>
</dbReference>
<evidence type="ECO:0000313" key="2">
    <source>
        <dbReference type="EMBL" id="CAD7642166.1"/>
    </source>
</evidence>
<accession>A0A7R9LKJ2</accession>
<dbReference type="EMBL" id="OC881239">
    <property type="protein sequence ID" value="CAD7642166.1"/>
    <property type="molecule type" value="Genomic_DNA"/>
</dbReference>
<dbReference type="InterPro" id="IPR016161">
    <property type="entry name" value="Ald_DH/histidinol_DH"/>
</dbReference>